<name>Q4L3X2_STAHJ</name>
<dbReference type="AlphaFoldDB" id="Q4L3X2"/>
<evidence type="ECO:0000313" key="1">
    <source>
        <dbReference type="EMBL" id="BAE05655.1"/>
    </source>
</evidence>
<dbReference type="eggNOG" id="ENOG50305GR">
    <property type="taxonomic scope" value="Bacteria"/>
</dbReference>
<reference evidence="1 2" key="1">
    <citation type="journal article" date="2005" name="J. Bacteriol.">
        <title>Whole-genome sequencing of Staphylococcus haemolyticus uncovers the extreme plasticity of its genome and the evolution of human-colonizing staphylococcal species.</title>
        <authorList>
            <person name="Takeuchi F."/>
            <person name="Watanabe S."/>
            <person name="Baba T."/>
            <person name="Yuzawa H."/>
            <person name="Ito T."/>
            <person name="Morimoto Y."/>
            <person name="Kuroda M."/>
            <person name="Cui L."/>
            <person name="Takahashi M."/>
            <person name="Ankai A."/>
            <person name="Baba S."/>
            <person name="Fukui S."/>
            <person name="Lee J.C."/>
            <person name="Hiramatsu K."/>
        </authorList>
    </citation>
    <scope>NUCLEOTIDE SEQUENCE [LARGE SCALE GENOMIC DNA]</scope>
    <source>
        <strain evidence="1 2">JCSC1435</strain>
    </source>
</reference>
<accession>Q4L3X2</accession>
<dbReference type="EMBL" id="AP006716">
    <property type="protein sequence ID" value="BAE05655.1"/>
    <property type="molecule type" value="Genomic_DNA"/>
</dbReference>
<gene>
    <name evidence="1" type="ordered locus">SH2346</name>
</gene>
<evidence type="ECO:0000313" key="2">
    <source>
        <dbReference type="Proteomes" id="UP000000543"/>
    </source>
</evidence>
<sequence length="102" mass="12392">MPENELMMMTPKEWKDWIIGGQDKYLDQKELMIQVAQANGLVQANKSLKRMTRDIERQRFEIRNPGSYERIKRAELEHEKRRRELFKSGTKRWLEEQKQKGE</sequence>
<organism evidence="1 2">
    <name type="scientific">Staphylococcus haemolyticus (strain JCSC1435)</name>
    <dbReference type="NCBI Taxonomy" id="279808"/>
    <lineage>
        <taxon>Bacteria</taxon>
        <taxon>Bacillati</taxon>
        <taxon>Bacillota</taxon>
        <taxon>Bacilli</taxon>
        <taxon>Bacillales</taxon>
        <taxon>Staphylococcaceae</taxon>
        <taxon>Staphylococcus</taxon>
    </lineage>
</organism>
<protein>
    <submittedName>
        <fullName evidence="1">Uncharacterized protein</fullName>
    </submittedName>
</protein>
<proteinExistence type="predicted"/>
<dbReference type="HOGENOM" id="CLU_2131991_0_0_9"/>
<dbReference type="Proteomes" id="UP000000543">
    <property type="component" value="Chromosome"/>
</dbReference>
<dbReference type="RefSeq" id="WP_011276602.1">
    <property type="nucleotide sequence ID" value="NC_007168.1"/>
</dbReference>
<dbReference type="KEGG" id="sha:SH2346"/>